<sequence>MSRAGGNVAGMGDESSDPQPDSGYDDAGVPTFDAVREKIERRYETSIGAQELDSESPEGRTVEQQYDARQRAAAERLEQIRTSMRKDEH</sequence>
<keyword evidence="4" id="KW-1185">Reference proteome</keyword>
<dbReference type="EMBL" id="SSGD01000140">
    <property type="protein sequence ID" value="TXI51777.1"/>
    <property type="molecule type" value="Genomic_DNA"/>
</dbReference>
<evidence type="ECO:0000313" key="5">
    <source>
        <dbReference type="Proteomes" id="UP000321797"/>
    </source>
</evidence>
<feature type="region of interest" description="Disordered" evidence="1">
    <location>
        <begin position="1"/>
        <end position="33"/>
    </location>
</feature>
<reference evidence="3 5" key="2">
    <citation type="submission" date="2018-09" db="EMBL/GenBank/DDBJ databases">
        <title>Metagenome Assembled Genomes from an Advanced Water Purification Facility.</title>
        <authorList>
            <person name="Stamps B.W."/>
            <person name="Spear J.R."/>
        </authorList>
    </citation>
    <scope>NUCLEOTIDE SEQUENCE [LARGE SCALE GENOMIC DNA]</scope>
    <source>
        <strain evidence="3">Bin_29_2</strain>
    </source>
</reference>
<dbReference type="OrthoDB" id="4377479at2"/>
<proteinExistence type="predicted"/>
<dbReference type="Proteomes" id="UP000321797">
    <property type="component" value="Unassembled WGS sequence"/>
</dbReference>
<name>A0A5C7XQJ4_9MYCO</name>
<evidence type="ECO:0008006" key="6">
    <source>
        <dbReference type="Google" id="ProtNLM"/>
    </source>
</evidence>
<dbReference type="EMBL" id="MVHH01000008">
    <property type="protein sequence ID" value="ORA00084.1"/>
    <property type="molecule type" value="Genomic_DNA"/>
</dbReference>
<dbReference type="AlphaFoldDB" id="A0A5C7XQJ4"/>
<feature type="region of interest" description="Disordered" evidence="1">
    <location>
        <begin position="45"/>
        <end position="72"/>
    </location>
</feature>
<protein>
    <recommendedName>
        <fullName evidence="6">Phage shock protein A</fullName>
    </recommendedName>
</protein>
<reference evidence="2 4" key="1">
    <citation type="submission" date="2016-12" db="EMBL/GenBank/DDBJ databases">
        <title>The new phylogeny of genus Mycobacterium.</title>
        <authorList>
            <person name="Tortoli E."/>
            <person name="Trovato A."/>
            <person name="Cirillo D.M."/>
        </authorList>
    </citation>
    <scope>NUCLEOTIDE SEQUENCE [LARGE SCALE GENOMIC DNA]</scope>
    <source>
        <strain evidence="2 4">DSM 44942</strain>
    </source>
</reference>
<comment type="caution">
    <text evidence="3">The sequence shown here is derived from an EMBL/GenBank/DDBJ whole genome shotgun (WGS) entry which is preliminary data.</text>
</comment>
<feature type="compositionally biased region" description="Basic and acidic residues" evidence="1">
    <location>
        <begin position="57"/>
        <end position="72"/>
    </location>
</feature>
<evidence type="ECO:0000313" key="4">
    <source>
        <dbReference type="Proteomes" id="UP000192327"/>
    </source>
</evidence>
<evidence type="ECO:0000256" key="1">
    <source>
        <dbReference type="SAM" id="MobiDB-lite"/>
    </source>
</evidence>
<organism evidence="3 5">
    <name type="scientific">Mycolicibacter arupensis</name>
    <dbReference type="NCBI Taxonomy" id="342002"/>
    <lineage>
        <taxon>Bacteria</taxon>
        <taxon>Bacillati</taxon>
        <taxon>Actinomycetota</taxon>
        <taxon>Actinomycetes</taxon>
        <taxon>Mycobacteriales</taxon>
        <taxon>Mycobacteriaceae</taxon>
        <taxon>Mycolicibacter</taxon>
    </lineage>
</organism>
<evidence type="ECO:0000313" key="3">
    <source>
        <dbReference type="EMBL" id="TXI51777.1"/>
    </source>
</evidence>
<accession>A0A5C7XQJ4</accession>
<dbReference type="Proteomes" id="UP000192327">
    <property type="component" value="Unassembled WGS sequence"/>
</dbReference>
<evidence type="ECO:0000313" key="2">
    <source>
        <dbReference type="EMBL" id="ORA00084.1"/>
    </source>
</evidence>
<gene>
    <name evidence="2" type="ORF">BST15_06010</name>
    <name evidence="3" type="ORF">E6Q54_19935</name>
</gene>